<feature type="transmembrane region" description="Helical" evidence="8">
    <location>
        <begin position="66"/>
        <end position="89"/>
    </location>
</feature>
<dbReference type="GO" id="GO:0009244">
    <property type="term" value="P:lipopolysaccharide core region biosynthetic process"/>
    <property type="evidence" value="ECO:0007669"/>
    <property type="project" value="TreeGrafter"/>
</dbReference>
<dbReference type="EMBL" id="CP139472">
    <property type="protein sequence ID" value="WPU47548.1"/>
    <property type="molecule type" value="Genomic_DNA"/>
</dbReference>
<dbReference type="Proteomes" id="UP001322512">
    <property type="component" value="Chromosome"/>
</dbReference>
<dbReference type="AlphaFoldDB" id="E1V7A7"/>
<feature type="domain" description="Sulfatase N-terminal" evidence="9">
    <location>
        <begin position="252"/>
        <end position="540"/>
    </location>
</feature>
<dbReference type="Pfam" id="PF08019">
    <property type="entry name" value="EptA_B_N"/>
    <property type="match status" value="1"/>
</dbReference>
<dbReference type="InterPro" id="IPR017850">
    <property type="entry name" value="Alkaline_phosphatase_core_sf"/>
</dbReference>
<dbReference type="InterPro" id="IPR012549">
    <property type="entry name" value="EptA-like_N"/>
</dbReference>
<reference evidence="11" key="1">
    <citation type="journal article" date="2010" name="Environ. Microbiol.">
        <title>A blueprint of ectoine metabolism from the genome of the industrial producer Halomonas elongata DSM 2581(T).</title>
        <authorList>
            <person name="Schwibbert K."/>
            <person name="Marin-Sanguino A."/>
            <person name="Bagyan I."/>
            <person name="Heidrich G."/>
            <person name="Lentzen G."/>
            <person name="Seitz H."/>
            <person name="Rampp M."/>
            <person name="Schuster S.C."/>
            <person name="Klenk H.P."/>
            <person name="Pfeiffer F."/>
            <person name="Oesterhelt D."/>
            <person name="Kunte H.J."/>
        </authorList>
    </citation>
    <scope>NUCLEOTIDE SEQUENCE</scope>
    <source>
        <strain evidence="11">Type strain: DSM 2581</strain>
    </source>
</reference>
<keyword evidence="3" id="KW-0997">Cell inner membrane</keyword>
<evidence type="ECO:0000313" key="14">
    <source>
        <dbReference type="Proteomes" id="UP001322512"/>
    </source>
</evidence>
<dbReference type="InterPro" id="IPR040423">
    <property type="entry name" value="PEA_transferase"/>
</dbReference>
<evidence type="ECO:0000256" key="6">
    <source>
        <dbReference type="ARBA" id="ARBA00022989"/>
    </source>
</evidence>
<sequence length="570" mass="62816">MKRPLGVFGHAGGGPLAKWWAVRERLPALSPQALTLAACLAFTLFYNGRFWSSTFGAQPVASLADWARLLSDGVLMTALQFVVVVPWINRFSVRPLLSILLLMAAAISYFTGHYGTYFDTHMIDNVLQTDTREADELLTSGLALHLLLYAGLPIWVVWFWPLRRRTWRRGLAMSLLWLAGGVGVSIVALLISFQSLSSLMRNHHELRYLVTPGNAIVSTERVMTAEEPLPEERLPVGEDAHRLASGTDKPRLLVLVVGESVRAADWGLSGYSRQTTPRLAKRDVLNVGEVTSCGTSTAVSLPCMFSPIGKADYDERYIRSHESLLDVLQRAGYRVMWIDNQSGCKGVCRGVEQYAPAPDAYPSLCDGDTCLDGVLVEELKKRIASLNSDTVIVLHQLGNHGPSYYRRYPDAFRAFTPACDKADLAECSREAIVNSYDNAVLYTDSVLDQLIGVLERHASMASALLYVSDHGESLGENGIYLHGLPYAIAPEEQTRVPMIWWSSPAFERSVGLQRDCLARHAAQGLSHDHLFHSLLGLLGVESRSRDPRLDISQGCRGAVSAEPAGRLSKP</sequence>
<reference evidence="13" key="3">
    <citation type="journal article" date="2011" name="Environ. Microbiol.">
        <title>A blueprint of ectoine metabolism from the genome of the industrial producer Halomonas elongata DSM 2581(T).</title>
        <authorList>
            <person name="Schwibbert K."/>
            <person name="Marin-Sanguino A."/>
            <person name="Bagyan I."/>
            <person name="Heidrich G."/>
            <person name="Lentzen G."/>
            <person name="Seitz H."/>
            <person name="Rampp M."/>
            <person name="Schuster S.C."/>
            <person name="Klenk H.P."/>
            <person name="Pfeiffer F."/>
            <person name="Oesterhelt D."/>
            <person name="Kunte H.J."/>
        </authorList>
    </citation>
    <scope>NUCLEOTIDE SEQUENCE [LARGE SCALE GENOMIC DNA]</scope>
    <source>
        <strain evidence="13">ATCC 33173 / DSM 2581 / NBRC 15536 / NCIMB 2198 / 1H9</strain>
    </source>
</reference>
<reference evidence="11" key="2">
    <citation type="submission" date="2010-05" db="EMBL/GenBank/DDBJ databases">
        <title>Revision and reannotation of the Halomonas elongata DSM 2581(T) genome.</title>
        <authorList>
            <person name="Pfeiffer F."/>
            <person name="Bagyan I."/>
            <person name="Alfaro-Espinoza G."/>
            <person name="Zamora-Lagos M.A."/>
            <person name="Habermann B."/>
            <person name="Oesterhelt D."/>
            <person name="Kunte H.J."/>
        </authorList>
    </citation>
    <scope>NUCLEOTIDE SEQUENCE</scope>
    <source>
        <strain evidence="11">Type strain: DSM 2581</strain>
    </source>
</reference>
<dbReference type="GeneID" id="91008789"/>
<dbReference type="KEGG" id="hel:HELO_1573"/>
<organism evidence="11 13">
    <name type="scientific">Halomonas elongata (strain ATCC 33173 / DSM 2581 / NBRC 15536 / NCIMB 2198 / 1H9)</name>
    <dbReference type="NCBI Taxonomy" id="768066"/>
    <lineage>
        <taxon>Bacteria</taxon>
        <taxon>Pseudomonadati</taxon>
        <taxon>Pseudomonadota</taxon>
        <taxon>Gammaproteobacteria</taxon>
        <taxon>Oceanospirillales</taxon>
        <taxon>Halomonadaceae</taxon>
        <taxon>Halomonas</taxon>
    </lineage>
</organism>
<dbReference type="Pfam" id="PF00884">
    <property type="entry name" value="Sulfatase"/>
    <property type="match status" value="1"/>
</dbReference>
<dbReference type="GO" id="GO:0016776">
    <property type="term" value="F:phosphotransferase activity, phosphate group as acceptor"/>
    <property type="evidence" value="ECO:0007669"/>
    <property type="project" value="TreeGrafter"/>
</dbReference>
<dbReference type="HOGENOM" id="CLU_018534_1_0_6"/>
<dbReference type="EMBL" id="FN869568">
    <property type="protein sequence ID" value="CBV41457.1"/>
    <property type="molecule type" value="Genomic_DNA"/>
</dbReference>
<dbReference type="RefSeq" id="WP_013331329.1">
    <property type="nucleotide sequence ID" value="NC_014532.2"/>
</dbReference>
<dbReference type="Gene3D" id="3.40.720.10">
    <property type="entry name" value="Alkaline Phosphatase, subunit A"/>
    <property type="match status" value="1"/>
</dbReference>
<feature type="transmembrane region" description="Helical" evidence="8">
    <location>
        <begin position="137"/>
        <end position="160"/>
    </location>
</feature>
<accession>E1V7A7</accession>
<dbReference type="OrthoDB" id="9786870at2"/>
<gene>
    <name evidence="11" type="ordered locus">HELO_1573</name>
    <name evidence="12" type="ORF">SR933_01255</name>
</gene>
<feature type="domain" description="Phosphoethanolamine transferase N-terminal" evidence="10">
    <location>
        <begin position="77"/>
        <end position="224"/>
    </location>
</feature>
<evidence type="ECO:0000313" key="12">
    <source>
        <dbReference type="EMBL" id="WPU47548.1"/>
    </source>
</evidence>
<protein>
    <submittedName>
        <fullName evidence="11">EptA family protein</fullName>
    </submittedName>
    <submittedName>
        <fullName evidence="12">Phosphoethanolamine--lipid A transferase</fullName>
    </submittedName>
</protein>
<evidence type="ECO:0000256" key="4">
    <source>
        <dbReference type="ARBA" id="ARBA00022679"/>
    </source>
</evidence>
<dbReference type="InterPro" id="IPR000917">
    <property type="entry name" value="Sulfatase_N"/>
</dbReference>
<evidence type="ECO:0000256" key="5">
    <source>
        <dbReference type="ARBA" id="ARBA00022692"/>
    </source>
</evidence>
<keyword evidence="4 12" id="KW-0808">Transferase</keyword>
<evidence type="ECO:0000256" key="8">
    <source>
        <dbReference type="SAM" id="Phobius"/>
    </source>
</evidence>
<evidence type="ECO:0000256" key="3">
    <source>
        <dbReference type="ARBA" id="ARBA00022519"/>
    </source>
</evidence>
<dbReference type="STRING" id="768066.HELO_1573"/>
<dbReference type="PANTHER" id="PTHR30443:SF0">
    <property type="entry name" value="PHOSPHOETHANOLAMINE TRANSFERASE EPTA"/>
    <property type="match status" value="1"/>
</dbReference>
<dbReference type="PANTHER" id="PTHR30443">
    <property type="entry name" value="INNER MEMBRANE PROTEIN"/>
    <property type="match status" value="1"/>
</dbReference>
<dbReference type="CDD" id="cd16017">
    <property type="entry name" value="LptA"/>
    <property type="match status" value="1"/>
</dbReference>
<keyword evidence="7 8" id="KW-0472">Membrane</keyword>
<evidence type="ECO:0000256" key="7">
    <source>
        <dbReference type="ARBA" id="ARBA00023136"/>
    </source>
</evidence>
<proteinExistence type="predicted"/>
<keyword evidence="5 8" id="KW-0812">Transmembrane</keyword>
<dbReference type="NCBIfam" id="NF028537">
    <property type="entry name" value="P_eth_NH2_trans"/>
    <property type="match status" value="1"/>
</dbReference>
<dbReference type="eggNOG" id="COG2194">
    <property type="taxonomic scope" value="Bacteria"/>
</dbReference>
<dbReference type="Proteomes" id="UP000008707">
    <property type="component" value="Chromosome"/>
</dbReference>
<evidence type="ECO:0000256" key="1">
    <source>
        <dbReference type="ARBA" id="ARBA00004429"/>
    </source>
</evidence>
<evidence type="ECO:0000256" key="2">
    <source>
        <dbReference type="ARBA" id="ARBA00022475"/>
    </source>
</evidence>
<comment type="subcellular location">
    <subcellularLocation>
        <location evidence="1">Cell inner membrane</location>
        <topology evidence="1">Multi-pass membrane protein</topology>
    </subcellularLocation>
</comment>
<keyword evidence="2" id="KW-1003">Cell membrane</keyword>
<dbReference type="SUPFAM" id="SSF53649">
    <property type="entry name" value="Alkaline phosphatase-like"/>
    <property type="match status" value="1"/>
</dbReference>
<evidence type="ECO:0000259" key="10">
    <source>
        <dbReference type="Pfam" id="PF08019"/>
    </source>
</evidence>
<feature type="transmembrane region" description="Helical" evidence="8">
    <location>
        <begin position="172"/>
        <end position="193"/>
    </location>
</feature>
<reference evidence="12 14" key="4">
    <citation type="submission" date="2023-11" db="EMBL/GenBank/DDBJ databases">
        <title>MicrobeMod: A computational toolkit for identifying prokaryotic methylation and restriction-modification with nanopore sequencing.</title>
        <authorList>
            <person name="Crits-Christoph A."/>
            <person name="Kang S.C."/>
            <person name="Lee H."/>
            <person name="Ostrov N."/>
        </authorList>
    </citation>
    <scope>NUCLEOTIDE SEQUENCE [LARGE SCALE GENOMIC DNA]</scope>
    <source>
        <strain evidence="12 14">ATCC 33173</strain>
    </source>
</reference>
<dbReference type="InterPro" id="IPR058130">
    <property type="entry name" value="PEA_transf_C"/>
</dbReference>
<evidence type="ECO:0000313" key="11">
    <source>
        <dbReference type="EMBL" id="CBV41457.1"/>
    </source>
</evidence>
<evidence type="ECO:0000259" key="9">
    <source>
        <dbReference type="Pfam" id="PF00884"/>
    </source>
</evidence>
<name>E1V7A7_HALED</name>
<feature type="transmembrane region" description="Helical" evidence="8">
    <location>
        <begin position="26"/>
        <end position="46"/>
    </location>
</feature>
<feature type="transmembrane region" description="Helical" evidence="8">
    <location>
        <begin position="96"/>
        <end position="117"/>
    </location>
</feature>
<keyword evidence="6 8" id="KW-1133">Transmembrane helix</keyword>
<keyword evidence="14" id="KW-1185">Reference proteome</keyword>
<evidence type="ECO:0000313" key="13">
    <source>
        <dbReference type="Proteomes" id="UP000008707"/>
    </source>
</evidence>
<dbReference type="GO" id="GO:0005886">
    <property type="term" value="C:plasma membrane"/>
    <property type="evidence" value="ECO:0007669"/>
    <property type="project" value="UniProtKB-SubCell"/>
</dbReference>